<dbReference type="PANTHER" id="PTHR33659:SF15">
    <property type="match status" value="1"/>
</dbReference>
<keyword evidence="1" id="KW-0472">Membrane</keyword>
<gene>
    <name evidence="2" type="ORF">NE237_010550</name>
</gene>
<protein>
    <submittedName>
        <fullName evidence="2">Uncharacterized protein</fullName>
    </submittedName>
</protein>
<feature type="transmembrane region" description="Helical" evidence="1">
    <location>
        <begin position="85"/>
        <end position="110"/>
    </location>
</feature>
<accession>A0A9Q0R1S5</accession>
<evidence type="ECO:0000313" key="2">
    <source>
        <dbReference type="EMBL" id="KAJ4979770.1"/>
    </source>
</evidence>
<keyword evidence="3" id="KW-1185">Reference proteome</keyword>
<proteinExistence type="predicted"/>
<dbReference type="PANTHER" id="PTHR33659">
    <property type="entry name" value="PROTEIN, PUTATIVE-RELATED-RELATED"/>
    <property type="match status" value="1"/>
</dbReference>
<reference evidence="2" key="1">
    <citation type="journal article" date="2023" name="Plant J.">
        <title>The genome of the king protea, Protea cynaroides.</title>
        <authorList>
            <person name="Chang J."/>
            <person name="Duong T.A."/>
            <person name="Schoeman C."/>
            <person name="Ma X."/>
            <person name="Roodt D."/>
            <person name="Barker N."/>
            <person name="Li Z."/>
            <person name="Van de Peer Y."/>
            <person name="Mizrachi E."/>
        </authorList>
    </citation>
    <scope>NUCLEOTIDE SEQUENCE</scope>
    <source>
        <tissue evidence="2">Young leaves</tissue>
    </source>
</reference>
<feature type="transmembrane region" description="Helical" evidence="1">
    <location>
        <begin position="54"/>
        <end position="73"/>
    </location>
</feature>
<dbReference type="EMBL" id="JAMYWD010000002">
    <property type="protein sequence ID" value="KAJ4979770.1"/>
    <property type="molecule type" value="Genomic_DNA"/>
</dbReference>
<comment type="caution">
    <text evidence="2">The sequence shown here is derived from an EMBL/GenBank/DDBJ whole genome shotgun (WGS) entry which is preliminary data.</text>
</comment>
<dbReference type="AlphaFoldDB" id="A0A9Q0R1S5"/>
<sequence length="112" mass="11933">MSPFTPINTQPKLLFLFTSHSVFEEQFSLTIDQRFPSTSTATHNSAMAQIRTSMATVLFGLFAIFSAAVMVSAQEAPAPSPSSETGAGVALPISAAILSSSLLMSFFALFKH</sequence>
<organism evidence="2 3">
    <name type="scientific">Protea cynaroides</name>
    <dbReference type="NCBI Taxonomy" id="273540"/>
    <lineage>
        <taxon>Eukaryota</taxon>
        <taxon>Viridiplantae</taxon>
        <taxon>Streptophyta</taxon>
        <taxon>Embryophyta</taxon>
        <taxon>Tracheophyta</taxon>
        <taxon>Spermatophyta</taxon>
        <taxon>Magnoliopsida</taxon>
        <taxon>Proteales</taxon>
        <taxon>Proteaceae</taxon>
        <taxon>Protea</taxon>
    </lineage>
</organism>
<evidence type="ECO:0000313" key="3">
    <source>
        <dbReference type="Proteomes" id="UP001141806"/>
    </source>
</evidence>
<keyword evidence="1" id="KW-1133">Transmembrane helix</keyword>
<name>A0A9Q0R1S5_9MAGN</name>
<evidence type="ECO:0000256" key="1">
    <source>
        <dbReference type="SAM" id="Phobius"/>
    </source>
</evidence>
<dbReference type="Proteomes" id="UP001141806">
    <property type="component" value="Unassembled WGS sequence"/>
</dbReference>
<keyword evidence="1" id="KW-0812">Transmembrane</keyword>